<proteinExistence type="predicted"/>
<evidence type="ECO:0000313" key="1">
    <source>
        <dbReference type="EMBL" id="MFC7422033.1"/>
    </source>
</evidence>
<gene>
    <name evidence="1" type="ORF">ACFQNF_19425</name>
</gene>
<accession>A0ABW2R2L7</accession>
<dbReference type="Proteomes" id="UP001596473">
    <property type="component" value="Unassembled WGS sequence"/>
</dbReference>
<sequence length="146" mass="16996">MDDLKQRLLKFSTFKEKGDDDNFLDALAEAKLHLNYDLTMTLLATFSDCDDYGVQERTRNVLESSAKDTYYPALICSLSKIDEASPNKEWALTLLGIEFEYGNPELLIEYANNSEEKYKEFFFDFISRESFVSEYPSSIKFKKIYP</sequence>
<name>A0ABW2R2L7_9NEIS</name>
<reference evidence="2" key="1">
    <citation type="journal article" date="2019" name="Int. J. Syst. Evol. Microbiol.">
        <title>The Global Catalogue of Microorganisms (GCM) 10K type strain sequencing project: providing services to taxonomists for standard genome sequencing and annotation.</title>
        <authorList>
            <consortium name="The Broad Institute Genomics Platform"/>
            <consortium name="The Broad Institute Genome Sequencing Center for Infectious Disease"/>
            <person name="Wu L."/>
            <person name="Ma J."/>
        </authorList>
    </citation>
    <scope>NUCLEOTIDE SEQUENCE [LARGE SCALE GENOMIC DNA]</scope>
    <source>
        <strain evidence="2">CCUG 62945</strain>
    </source>
</reference>
<dbReference type="RefSeq" id="WP_380189786.1">
    <property type="nucleotide sequence ID" value="NZ_JBHTBQ010000044.1"/>
</dbReference>
<keyword evidence="2" id="KW-1185">Reference proteome</keyword>
<evidence type="ECO:0008006" key="3">
    <source>
        <dbReference type="Google" id="ProtNLM"/>
    </source>
</evidence>
<dbReference type="EMBL" id="JBHTBQ010000044">
    <property type="protein sequence ID" value="MFC7422033.1"/>
    <property type="molecule type" value="Genomic_DNA"/>
</dbReference>
<organism evidence="1 2">
    <name type="scientific">Iodobacter arcticus</name>
    <dbReference type="NCBI Taxonomy" id="590593"/>
    <lineage>
        <taxon>Bacteria</taxon>
        <taxon>Pseudomonadati</taxon>
        <taxon>Pseudomonadota</taxon>
        <taxon>Betaproteobacteria</taxon>
        <taxon>Neisseriales</taxon>
        <taxon>Chitinibacteraceae</taxon>
        <taxon>Iodobacter</taxon>
    </lineage>
</organism>
<protein>
    <recommendedName>
        <fullName evidence="3">Immunity protein 30 domain-containing protein</fullName>
    </recommendedName>
</protein>
<evidence type="ECO:0000313" key="2">
    <source>
        <dbReference type="Proteomes" id="UP001596473"/>
    </source>
</evidence>
<comment type="caution">
    <text evidence="1">The sequence shown here is derived from an EMBL/GenBank/DDBJ whole genome shotgun (WGS) entry which is preliminary data.</text>
</comment>